<organism evidence="1">
    <name type="scientific">hydrothermal vent metagenome</name>
    <dbReference type="NCBI Taxonomy" id="652676"/>
    <lineage>
        <taxon>unclassified sequences</taxon>
        <taxon>metagenomes</taxon>
        <taxon>ecological metagenomes</taxon>
    </lineage>
</organism>
<accession>A0A1W1BRE5</accession>
<reference evidence="1" key="1">
    <citation type="submission" date="2016-10" db="EMBL/GenBank/DDBJ databases">
        <authorList>
            <person name="de Groot N.N."/>
        </authorList>
    </citation>
    <scope>NUCLEOTIDE SEQUENCE</scope>
</reference>
<dbReference type="InterPro" id="IPR029046">
    <property type="entry name" value="LolA/LolB/LppX"/>
</dbReference>
<dbReference type="InterPro" id="IPR019207">
    <property type="entry name" value="DUF2092"/>
</dbReference>
<evidence type="ECO:0008006" key="2">
    <source>
        <dbReference type="Google" id="ProtNLM"/>
    </source>
</evidence>
<name>A0A1W1BRE5_9ZZZZ</name>
<protein>
    <recommendedName>
        <fullName evidence="2">Periplasmic protein</fullName>
    </recommendedName>
</protein>
<proteinExistence type="predicted"/>
<dbReference type="Pfam" id="PF09865">
    <property type="entry name" value="DUF2092"/>
    <property type="match status" value="1"/>
</dbReference>
<sequence>MRLYKKILFVAGATILLGNSALVAADTSARSILKRAFHYIGNMDKYSFHAVVIDEVPTDGSIVKHRNDIFVKVDRPDKLRFDRKFEGHSKSYYINSGLFTIIDNNLNLYTQIKTPKSLNGTLDFLFKRYDIDAPLSSLIYSDMYKRTKVKRGKNFGIRVLNGVECNYIAFKDRERELHVWVATGDKPLVQGYTIVDTSIEGHPKSYTTIFWDKKAEVKDSDFDFVAPKDAAKISINIK</sequence>
<evidence type="ECO:0000313" key="1">
    <source>
        <dbReference type="EMBL" id="SFV56083.1"/>
    </source>
</evidence>
<gene>
    <name evidence="1" type="ORF">MNB_SV-6-1648</name>
</gene>
<dbReference type="EMBL" id="FPHC01000039">
    <property type="protein sequence ID" value="SFV56083.1"/>
    <property type="molecule type" value="Genomic_DNA"/>
</dbReference>
<dbReference type="AlphaFoldDB" id="A0A1W1BRE5"/>
<dbReference type="SUPFAM" id="SSF89392">
    <property type="entry name" value="Prokaryotic lipoproteins and lipoprotein localization factors"/>
    <property type="match status" value="1"/>
</dbReference>